<keyword evidence="1" id="KW-0812">Transmembrane</keyword>
<evidence type="ECO:0000313" key="2">
    <source>
        <dbReference type="EMBL" id="AEV81004.1"/>
    </source>
</evidence>
<dbReference type="RefSeq" id="YP_004940313.1">
    <property type="nucleotide sequence ID" value="NC_016448.1"/>
</dbReference>
<keyword evidence="1" id="KW-0472">Membrane</keyword>
<dbReference type="Proteomes" id="UP000097892">
    <property type="component" value="Segment"/>
</dbReference>
<evidence type="ECO:0000313" key="3">
    <source>
        <dbReference type="Proteomes" id="UP000097892"/>
    </source>
</evidence>
<dbReference type="EMBL" id="FJ483967">
    <property type="protein sequence ID" value="AEV81004.1"/>
    <property type="molecule type" value="Genomic_DNA"/>
</dbReference>
<feature type="transmembrane region" description="Helical" evidence="1">
    <location>
        <begin position="125"/>
        <end position="148"/>
    </location>
</feature>
<proteinExistence type="predicted"/>
<evidence type="ECO:0000256" key="1">
    <source>
        <dbReference type="SAM" id="Phobius"/>
    </source>
</evidence>
<feature type="transmembrane region" description="Helical" evidence="1">
    <location>
        <begin position="101"/>
        <end position="118"/>
    </location>
</feature>
<gene>
    <name evidence="2" type="primary">S29</name>
</gene>
<feature type="transmembrane region" description="Helical" evidence="1">
    <location>
        <begin position="71"/>
        <end position="89"/>
    </location>
</feature>
<keyword evidence="3" id="KW-1185">Reference proteome</keyword>
<organism evidence="2 3">
    <name type="scientific">Saimiriine betaherpesvirus 4</name>
    <dbReference type="NCBI Taxonomy" id="1535247"/>
    <lineage>
        <taxon>Viruses</taxon>
        <taxon>Duplodnaviria</taxon>
        <taxon>Heunggongvirae</taxon>
        <taxon>Peploviricota</taxon>
        <taxon>Herviviricetes</taxon>
        <taxon>Herpesvirales</taxon>
        <taxon>Orthoherpesviridae</taxon>
        <taxon>Betaherpesvirinae</taxon>
        <taxon>Cytomegalovirus</taxon>
        <taxon>Cytomegalovirus saimiriinebeta4</taxon>
    </lineage>
</organism>
<protein>
    <submittedName>
        <fullName evidence="2">Membrane protein S29</fullName>
    </submittedName>
</protein>
<feature type="transmembrane region" description="Helical" evidence="1">
    <location>
        <begin position="244"/>
        <end position="264"/>
    </location>
</feature>
<dbReference type="KEGG" id="vg:11464372"/>
<accession>G8XT55</accession>
<sequence>MSHKSRFFSSLDLEDHLTFIRSMHNGKIAFVTMDFEKTASKSTITQTSKAYRWKDVLHTLHVHYDTSSFDLFFWIAFYVVFTVLISLMVLHVPTFNMLNSWRYSVFLLIVVVILYILLDNWDLGLLWTHVLMTTCSTLAGITTAGLLLFETESSTHFCYIMLHVTITLQVYRTEQYLYPLNNRQRLCTCAVFCMGLIWLIRRPWAVQKLTSTMSCVITMYVSMMDDAYYRQRARFRTPYVLRRVADWYIDLLMYGYTAIMIQNIERE</sequence>
<reference evidence="2" key="1">
    <citation type="submission" date="2011-12" db="EMBL/GenBank/DDBJ databases">
        <title>Comparative genomics of primate cytomegaloviruses.</title>
        <authorList>
            <person name="Davison A.J."/>
            <person name="Holton M."/>
            <person name="Dolan A."/>
            <person name="Dargan D.J."/>
            <person name="Gatherer D."/>
            <person name="Hayward G.S."/>
        </authorList>
    </citation>
    <scope>NUCLEOTIDE SEQUENCE [LARGE SCALE GENOMIC DNA]</scope>
    <source>
        <strain evidence="2">SqSHV</strain>
    </source>
</reference>
<dbReference type="GeneID" id="11464372"/>
<name>G8XT55_9BETA</name>
<keyword evidence="1" id="KW-1133">Transmembrane helix</keyword>